<dbReference type="InterPro" id="IPR027385">
    <property type="entry name" value="Beta-barrel_OMP"/>
</dbReference>
<feature type="signal peptide" evidence="2">
    <location>
        <begin position="1"/>
        <end position="27"/>
    </location>
</feature>
<dbReference type="AlphaFoldDB" id="A0A9D2GSN6"/>
<gene>
    <name evidence="4" type="ORF">H9804_05250</name>
</gene>
<feature type="chain" id="PRO_5038715014" description="Outer membrane protein beta-barrel domain-containing protein" evidence="2">
    <location>
        <begin position="28"/>
        <end position="214"/>
    </location>
</feature>
<evidence type="ECO:0000313" key="4">
    <source>
        <dbReference type="EMBL" id="HIZ89328.1"/>
    </source>
</evidence>
<evidence type="ECO:0000256" key="2">
    <source>
        <dbReference type="SAM" id="SignalP"/>
    </source>
</evidence>
<comment type="caution">
    <text evidence="4">The sequence shown here is derived from an EMBL/GenBank/DDBJ whole genome shotgun (WGS) entry which is preliminary data.</text>
</comment>
<protein>
    <recommendedName>
        <fullName evidence="3">Outer membrane protein beta-barrel domain-containing protein</fullName>
    </recommendedName>
</protein>
<name>A0A9D2GSN6_9BACT</name>
<evidence type="ECO:0000313" key="5">
    <source>
        <dbReference type="Proteomes" id="UP000824176"/>
    </source>
</evidence>
<dbReference type="EMBL" id="DXAQ01000083">
    <property type="protein sequence ID" value="HIZ89328.1"/>
    <property type="molecule type" value="Genomic_DNA"/>
</dbReference>
<dbReference type="SUPFAM" id="SSF56925">
    <property type="entry name" value="OMPA-like"/>
    <property type="match status" value="1"/>
</dbReference>
<reference evidence="4" key="2">
    <citation type="submission" date="2021-04" db="EMBL/GenBank/DDBJ databases">
        <authorList>
            <person name="Gilroy R."/>
        </authorList>
    </citation>
    <scope>NUCLEOTIDE SEQUENCE</scope>
    <source>
        <strain evidence="4">ChiW4-1371</strain>
    </source>
</reference>
<accession>A0A9D2GSN6</accession>
<reference evidence="4" key="1">
    <citation type="journal article" date="2021" name="PeerJ">
        <title>Extensive microbial diversity within the chicken gut microbiome revealed by metagenomics and culture.</title>
        <authorList>
            <person name="Gilroy R."/>
            <person name="Ravi A."/>
            <person name="Getino M."/>
            <person name="Pursley I."/>
            <person name="Horton D.L."/>
            <person name="Alikhan N.F."/>
            <person name="Baker D."/>
            <person name="Gharbi K."/>
            <person name="Hall N."/>
            <person name="Watson M."/>
            <person name="Adriaenssens E.M."/>
            <person name="Foster-Nyarko E."/>
            <person name="Jarju S."/>
            <person name="Secka A."/>
            <person name="Antonio M."/>
            <person name="Oren A."/>
            <person name="Chaudhuri R.R."/>
            <person name="La Ragione R."/>
            <person name="Hildebrand F."/>
            <person name="Pallen M.J."/>
        </authorList>
    </citation>
    <scope>NUCLEOTIDE SEQUENCE</scope>
    <source>
        <strain evidence="4">ChiW4-1371</strain>
    </source>
</reference>
<evidence type="ECO:0000259" key="3">
    <source>
        <dbReference type="Pfam" id="PF13505"/>
    </source>
</evidence>
<organism evidence="4 5">
    <name type="scientific">Candidatus Mucispirillum faecigallinarum</name>
    <dbReference type="NCBI Taxonomy" id="2838699"/>
    <lineage>
        <taxon>Bacteria</taxon>
        <taxon>Pseudomonadati</taxon>
        <taxon>Deferribacterota</taxon>
        <taxon>Deferribacteres</taxon>
        <taxon>Deferribacterales</taxon>
        <taxon>Mucispirillaceae</taxon>
        <taxon>Mucispirillum</taxon>
    </lineage>
</organism>
<evidence type="ECO:0000256" key="1">
    <source>
        <dbReference type="ARBA" id="ARBA00022729"/>
    </source>
</evidence>
<dbReference type="Proteomes" id="UP000824176">
    <property type="component" value="Unassembled WGS sequence"/>
</dbReference>
<proteinExistence type="predicted"/>
<keyword evidence="1 2" id="KW-0732">Signal</keyword>
<dbReference type="InterPro" id="IPR011250">
    <property type="entry name" value="OMP/PagP_B-barrel"/>
</dbReference>
<dbReference type="Gene3D" id="2.40.160.20">
    <property type="match status" value="1"/>
</dbReference>
<sequence length="214" mass="23726">MKLSNKFLFILFSLFVFSAFSFSSVYAQESKSRSNDGWFLVGYGYSFPSDKSMEGLQGPATITIGGDLWRFIGLEVTLGGRWDTQNYIATSNILGGYIPYNATSILWSFDIKPYLMLQPKIGVDMLSLRPYLGIGPSFHFTGINSTAEFLGNSSNSSSTNFDIGFSAKAGLRLQALKFLFVGVGAEYLYHETKISHKNYDFSGFTVGAEVGFIW</sequence>
<dbReference type="Pfam" id="PF13505">
    <property type="entry name" value="OMP_b-brl"/>
    <property type="match status" value="1"/>
</dbReference>
<feature type="domain" description="Outer membrane protein beta-barrel" evidence="3">
    <location>
        <begin position="17"/>
        <end position="212"/>
    </location>
</feature>